<sequence length="500" mass="57049">WATFDSVINQHLKLGAKNTIYTHHQLHDEILDIVSNMTVDKLINQVKHARIFSIIMDETPNISMKEKLSMLFRHVDMNGEVQESLVGLQTATNTTGKHLFNQLCCFLSKKGLSVEMICGQSYDGGSNMSRKVKGVKSHILEMNPKGLYVHCSGHVLNLCIMNVTSWNRITEDYFVSINELYKLIENSPKRKYIFEEEQKSFDKKSRPRLLQSLSQTSQKMSLVKTLERTISEDTDGQSRTRARVTDILHDILQLLSACLQAPQLDLVAVKKLVILTKSKLSAMRDESKFKEYFKTASKHANELKIPVISTAPSSKDTRRGELAEMTPEVYFRIQFYYPVLVTEFSQCFGNVDTLEAFTALSKVLQRIPKNTSSDQNDIDPTTFVTEYCVSCEYYFKIGSKVENNLTDVVKLLTKQGLESSFPNVTVMYKIAVTLPVTSAGVEHTFSKLKLIKMRLHSTMGDKRLQTLIIISIERNSLDSIEVSDIIDKFAEQENHRIRFR</sequence>
<keyword evidence="4" id="KW-1185">Reference proteome</keyword>
<dbReference type="SUPFAM" id="SSF53098">
    <property type="entry name" value="Ribonuclease H-like"/>
    <property type="match status" value="1"/>
</dbReference>
<feature type="domain" description="HAT C-terminal dimerisation" evidence="1">
    <location>
        <begin position="416"/>
        <end position="475"/>
    </location>
</feature>
<reference evidence="4" key="1">
    <citation type="submission" date="2011-08" db="EMBL/GenBank/DDBJ databases">
        <title>The draft genome of Latimeria chalumnae.</title>
        <authorList>
            <person name="Di Palma F."/>
            <person name="Alfoldi J."/>
            <person name="Johnson J."/>
            <person name="Berlin A."/>
            <person name="Gnerre S."/>
            <person name="Jaffe D."/>
            <person name="MacCallum I."/>
            <person name="Young S."/>
            <person name="Walker B.J."/>
            <person name="Lander E."/>
            <person name="Lindblad-Toh K."/>
        </authorList>
    </citation>
    <scope>NUCLEOTIDE SEQUENCE [LARGE SCALE GENOMIC DNA]</scope>
    <source>
        <strain evidence="4">Wild caught</strain>
    </source>
</reference>
<reference evidence="3" key="2">
    <citation type="submission" date="2025-08" db="UniProtKB">
        <authorList>
            <consortium name="Ensembl"/>
        </authorList>
    </citation>
    <scope>IDENTIFICATION</scope>
</reference>
<dbReference type="InterPro" id="IPR012337">
    <property type="entry name" value="RNaseH-like_sf"/>
</dbReference>
<protein>
    <recommendedName>
        <fullName evidence="5">DUF4371 domain-containing protein</fullName>
    </recommendedName>
</protein>
<dbReference type="Pfam" id="PF05699">
    <property type="entry name" value="Dimer_Tnp_hAT"/>
    <property type="match status" value="1"/>
</dbReference>
<dbReference type="InterPro" id="IPR025398">
    <property type="entry name" value="DUF4371"/>
</dbReference>
<dbReference type="InterPro" id="IPR008906">
    <property type="entry name" value="HATC_C_dom"/>
</dbReference>
<dbReference type="Pfam" id="PF14291">
    <property type="entry name" value="DUF4371"/>
    <property type="match status" value="1"/>
</dbReference>
<dbReference type="STRING" id="7897.ENSLACP00000004907"/>
<evidence type="ECO:0000259" key="2">
    <source>
        <dbReference type="Pfam" id="PF14291"/>
    </source>
</evidence>
<accession>H3A5I6</accession>
<proteinExistence type="predicted"/>
<evidence type="ECO:0000313" key="4">
    <source>
        <dbReference type="Proteomes" id="UP000008672"/>
    </source>
</evidence>
<dbReference type="AlphaFoldDB" id="H3A5I6"/>
<name>H3A5I6_LATCH</name>
<dbReference type="Ensembl" id="ENSLACT00000004950.1">
    <property type="protein sequence ID" value="ENSLACP00000004907.1"/>
    <property type="gene ID" value="ENSLACG00000004363.1"/>
</dbReference>
<evidence type="ECO:0000259" key="1">
    <source>
        <dbReference type="Pfam" id="PF05699"/>
    </source>
</evidence>
<dbReference type="InParanoid" id="H3A5I6"/>
<dbReference type="PANTHER" id="PTHR45749:SF21">
    <property type="entry name" value="DUF4371 DOMAIN-CONTAINING PROTEIN"/>
    <property type="match status" value="1"/>
</dbReference>
<dbReference type="HOGENOM" id="CLU_006175_4_3_1"/>
<dbReference type="PANTHER" id="PTHR45749">
    <property type="match status" value="1"/>
</dbReference>
<dbReference type="Proteomes" id="UP000008672">
    <property type="component" value="Unassembled WGS sequence"/>
</dbReference>
<reference evidence="3" key="3">
    <citation type="submission" date="2025-09" db="UniProtKB">
        <authorList>
            <consortium name="Ensembl"/>
        </authorList>
    </citation>
    <scope>IDENTIFICATION</scope>
</reference>
<dbReference type="EMBL" id="AFYH01250788">
    <property type="status" value="NOT_ANNOTATED_CDS"/>
    <property type="molecule type" value="Genomic_DNA"/>
</dbReference>
<evidence type="ECO:0008006" key="5">
    <source>
        <dbReference type="Google" id="ProtNLM"/>
    </source>
</evidence>
<dbReference type="OMA" id="KHARIFS"/>
<dbReference type="GeneTree" id="ENSGT00940000154356"/>
<dbReference type="GO" id="GO:0046983">
    <property type="term" value="F:protein dimerization activity"/>
    <property type="evidence" value="ECO:0007669"/>
    <property type="project" value="InterPro"/>
</dbReference>
<feature type="domain" description="DUF4371" evidence="2">
    <location>
        <begin position="11"/>
        <end position="132"/>
    </location>
</feature>
<evidence type="ECO:0000313" key="3">
    <source>
        <dbReference type="Ensembl" id="ENSLACP00000004907.1"/>
    </source>
</evidence>
<organism evidence="3 4">
    <name type="scientific">Latimeria chalumnae</name>
    <name type="common">Coelacanth</name>
    <dbReference type="NCBI Taxonomy" id="7897"/>
    <lineage>
        <taxon>Eukaryota</taxon>
        <taxon>Metazoa</taxon>
        <taxon>Chordata</taxon>
        <taxon>Craniata</taxon>
        <taxon>Vertebrata</taxon>
        <taxon>Euteleostomi</taxon>
        <taxon>Coelacanthiformes</taxon>
        <taxon>Coelacanthidae</taxon>
        <taxon>Latimeria</taxon>
    </lineage>
</organism>